<organism evidence="2 3">
    <name type="scientific">Tropilaelaps mercedesae</name>
    <dbReference type="NCBI Taxonomy" id="418985"/>
    <lineage>
        <taxon>Eukaryota</taxon>
        <taxon>Metazoa</taxon>
        <taxon>Ecdysozoa</taxon>
        <taxon>Arthropoda</taxon>
        <taxon>Chelicerata</taxon>
        <taxon>Arachnida</taxon>
        <taxon>Acari</taxon>
        <taxon>Parasitiformes</taxon>
        <taxon>Mesostigmata</taxon>
        <taxon>Gamasina</taxon>
        <taxon>Dermanyssoidea</taxon>
        <taxon>Laelapidae</taxon>
        <taxon>Tropilaelaps</taxon>
    </lineage>
</organism>
<dbReference type="AlphaFoldDB" id="A0A1V9XK67"/>
<comment type="caution">
    <text evidence="2">The sequence shown here is derived from an EMBL/GenBank/DDBJ whole genome shotgun (WGS) entry which is preliminary data.</text>
</comment>
<evidence type="ECO:0000313" key="3">
    <source>
        <dbReference type="Proteomes" id="UP000192247"/>
    </source>
</evidence>
<sequence length="177" mass="19077">MRVLAHVLFGVMMAVTIGSCGVNGQVGSRPLSQALQTLGSSISTALQNPGQTLAAYFPQGLSAMFPFSIANLPSLPPIRFPQRVPQMMMNGVRNATQIIRASLLSPAGSAVAVLAAPLVPLMAMGGPARLAGLHHSMHMGLNQRQDYHSAALFGMRRRRRNVNDAGRRIYRRMLKSM</sequence>
<reference evidence="2 3" key="1">
    <citation type="journal article" date="2017" name="Gigascience">
        <title>Draft genome of the honey bee ectoparasitic mite, Tropilaelaps mercedesae, is shaped by the parasitic life history.</title>
        <authorList>
            <person name="Dong X."/>
            <person name="Armstrong S.D."/>
            <person name="Xia D."/>
            <person name="Makepeace B.L."/>
            <person name="Darby A.C."/>
            <person name="Kadowaki T."/>
        </authorList>
    </citation>
    <scope>NUCLEOTIDE SEQUENCE [LARGE SCALE GENOMIC DNA]</scope>
    <source>
        <strain evidence="2">Wuxi-XJTLU</strain>
    </source>
</reference>
<evidence type="ECO:0000313" key="2">
    <source>
        <dbReference type="EMBL" id="OQR73907.1"/>
    </source>
</evidence>
<dbReference type="InParanoid" id="A0A1V9XK67"/>
<gene>
    <name evidence="2" type="ORF">BIW11_09437</name>
</gene>
<dbReference type="Proteomes" id="UP000192247">
    <property type="component" value="Unassembled WGS sequence"/>
</dbReference>
<keyword evidence="3" id="KW-1185">Reference proteome</keyword>
<dbReference type="OrthoDB" id="10439924at2759"/>
<dbReference type="PROSITE" id="PS51257">
    <property type="entry name" value="PROKAR_LIPOPROTEIN"/>
    <property type="match status" value="1"/>
</dbReference>
<feature type="chain" id="PRO_5012912805" evidence="1">
    <location>
        <begin position="25"/>
        <end position="177"/>
    </location>
</feature>
<accession>A0A1V9XK67</accession>
<evidence type="ECO:0000256" key="1">
    <source>
        <dbReference type="SAM" id="SignalP"/>
    </source>
</evidence>
<dbReference type="EMBL" id="MNPL01009053">
    <property type="protein sequence ID" value="OQR73907.1"/>
    <property type="molecule type" value="Genomic_DNA"/>
</dbReference>
<protein>
    <submittedName>
        <fullName evidence="2">Uncharacterized protein</fullName>
    </submittedName>
</protein>
<feature type="signal peptide" evidence="1">
    <location>
        <begin position="1"/>
        <end position="24"/>
    </location>
</feature>
<keyword evidence="1" id="KW-0732">Signal</keyword>
<name>A0A1V9XK67_9ACAR</name>
<proteinExistence type="predicted"/>